<dbReference type="GO" id="GO:0003724">
    <property type="term" value="F:RNA helicase activity"/>
    <property type="evidence" value="ECO:0007669"/>
    <property type="project" value="UniProtKB-EC"/>
</dbReference>
<dbReference type="PANTHER" id="PTHR45418:SF1">
    <property type="entry name" value="CANCER_TESTIS ANTIGEN 55"/>
    <property type="match status" value="1"/>
</dbReference>
<feature type="domain" description="DNA2/NAM7 helicase helicase" evidence="10">
    <location>
        <begin position="571"/>
        <end position="670"/>
    </location>
</feature>
<dbReference type="InterPro" id="IPR041679">
    <property type="entry name" value="DNA2/NAM7-like_C"/>
</dbReference>
<evidence type="ECO:0000256" key="8">
    <source>
        <dbReference type="ARBA" id="ARBA00022840"/>
    </source>
</evidence>
<keyword evidence="6" id="KW-0378">Hydrolase</keyword>
<evidence type="ECO:0000256" key="2">
    <source>
        <dbReference type="ARBA" id="ARBA00005601"/>
    </source>
</evidence>
<feature type="domain" description="Helicase MOV-10-like beta-barrel" evidence="13">
    <location>
        <begin position="406"/>
        <end position="470"/>
    </location>
</feature>
<evidence type="ECO:0000256" key="3">
    <source>
        <dbReference type="ARBA" id="ARBA00012552"/>
    </source>
</evidence>
<dbReference type="CDD" id="cd18808">
    <property type="entry name" value="SF1_C_Upf1"/>
    <property type="match status" value="1"/>
</dbReference>
<dbReference type="GeneTree" id="ENSGT00940000165903"/>
<evidence type="ECO:0000256" key="9">
    <source>
        <dbReference type="ARBA" id="ARBA00047984"/>
    </source>
</evidence>
<dbReference type="FunFam" id="3.40.50.300:FF:000864">
    <property type="entry name" value="Mov10-like RISC complex RNA helicase 1"/>
    <property type="match status" value="1"/>
</dbReference>
<dbReference type="InterPro" id="IPR049080">
    <property type="entry name" value="MOV-10-like_beta-barrel"/>
</dbReference>
<dbReference type="Pfam" id="PF21634">
    <property type="entry name" value="MOV-10_beta-barrel"/>
    <property type="match status" value="1"/>
</dbReference>
<organism evidence="14 15">
    <name type="scientific">Salmo trutta</name>
    <name type="common">Brown trout</name>
    <dbReference type="NCBI Taxonomy" id="8032"/>
    <lineage>
        <taxon>Eukaryota</taxon>
        <taxon>Metazoa</taxon>
        <taxon>Chordata</taxon>
        <taxon>Craniata</taxon>
        <taxon>Vertebrata</taxon>
        <taxon>Euteleostomi</taxon>
        <taxon>Actinopterygii</taxon>
        <taxon>Neopterygii</taxon>
        <taxon>Teleostei</taxon>
        <taxon>Protacanthopterygii</taxon>
        <taxon>Salmoniformes</taxon>
        <taxon>Salmonidae</taxon>
        <taxon>Salmoninae</taxon>
        <taxon>Salmo</taxon>
    </lineage>
</organism>
<dbReference type="InterPro" id="IPR047187">
    <property type="entry name" value="SF1_C_Upf1"/>
</dbReference>
<proteinExistence type="inferred from homology"/>
<dbReference type="EC" id="3.6.4.13" evidence="3"/>
<evidence type="ECO:0000313" key="15">
    <source>
        <dbReference type="Proteomes" id="UP000472277"/>
    </source>
</evidence>
<keyword evidence="4" id="KW-0963">Cytoplasm</keyword>
<dbReference type="GO" id="GO:0005737">
    <property type="term" value="C:cytoplasm"/>
    <property type="evidence" value="ECO:0007669"/>
    <property type="project" value="UniProtKB-SubCell"/>
</dbReference>
<dbReference type="Proteomes" id="UP000472277">
    <property type="component" value="Chromosome 7"/>
</dbReference>
<comment type="catalytic activity">
    <reaction evidence="9">
        <text>ATP + H2O = ADP + phosphate + H(+)</text>
        <dbReference type="Rhea" id="RHEA:13065"/>
        <dbReference type="ChEBI" id="CHEBI:15377"/>
        <dbReference type="ChEBI" id="CHEBI:15378"/>
        <dbReference type="ChEBI" id="CHEBI:30616"/>
        <dbReference type="ChEBI" id="CHEBI:43474"/>
        <dbReference type="ChEBI" id="CHEBI:456216"/>
        <dbReference type="EC" id="3.6.4.13"/>
    </reaction>
</comment>
<dbReference type="Ensembl" id="ENSSTUT00000054342.1">
    <property type="protein sequence ID" value="ENSSTUP00000051970.1"/>
    <property type="gene ID" value="ENSSTUG00000021922.1"/>
</dbReference>
<keyword evidence="15" id="KW-1185">Reference proteome</keyword>
<keyword evidence="8" id="KW-0067">ATP-binding</keyword>
<evidence type="ECO:0000259" key="10">
    <source>
        <dbReference type="Pfam" id="PF13086"/>
    </source>
</evidence>
<dbReference type="AlphaFoldDB" id="A0A673ZYX5"/>
<dbReference type="InterPro" id="IPR025223">
    <property type="entry name" value="S1-like_RNA-bd_dom"/>
</dbReference>
<dbReference type="GO" id="GO:0005524">
    <property type="term" value="F:ATP binding"/>
    <property type="evidence" value="ECO:0007669"/>
    <property type="project" value="UniProtKB-KW"/>
</dbReference>
<dbReference type="Pfam" id="PF14444">
    <property type="entry name" value="S1-like"/>
    <property type="match status" value="1"/>
</dbReference>
<protein>
    <recommendedName>
        <fullName evidence="3">RNA helicase</fullName>
        <ecNumber evidence="3">3.6.4.13</ecNumber>
    </recommendedName>
</protein>
<dbReference type="InterPro" id="IPR027417">
    <property type="entry name" value="P-loop_NTPase"/>
</dbReference>
<dbReference type="Pfam" id="PF13087">
    <property type="entry name" value="AAA_12"/>
    <property type="match status" value="1"/>
</dbReference>
<feature type="domain" description="S1-like RNA binding" evidence="12">
    <location>
        <begin position="24"/>
        <end position="75"/>
    </location>
</feature>
<reference evidence="14" key="1">
    <citation type="submission" date="2025-08" db="UniProtKB">
        <authorList>
            <consortium name="Ensembl"/>
        </authorList>
    </citation>
    <scope>IDENTIFICATION</scope>
</reference>
<comment type="similarity">
    <text evidence="2">Belongs to the DNA2/NAM7 helicase family. SDE3 subfamily.</text>
</comment>
<dbReference type="GO" id="GO:0016787">
    <property type="term" value="F:hydrolase activity"/>
    <property type="evidence" value="ECO:0007669"/>
    <property type="project" value="UniProtKB-KW"/>
</dbReference>
<dbReference type="PANTHER" id="PTHR45418">
    <property type="entry name" value="CANCER/TESTIS ANTIGEN 55"/>
    <property type="match status" value="1"/>
</dbReference>
<evidence type="ECO:0000256" key="4">
    <source>
        <dbReference type="ARBA" id="ARBA00022490"/>
    </source>
</evidence>
<evidence type="ECO:0000256" key="1">
    <source>
        <dbReference type="ARBA" id="ARBA00004496"/>
    </source>
</evidence>
<dbReference type="Gene3D" id="3.40.50.300">
    <property type="entry name" value="P-loop containing nucleotide triphosphate hydrolases"/>
    <property type="match status" value="2"/>
</dbReference>
<dbReference type="InterPro" id="IPR041677">
    <property type="entry name" value="DNA2/NAM7_AAA_11"/>
</dbReference>
<dbReference type="SUPFAM" id="SSF52540">
    <property type="entry name" value="P-loop containing nucleoside triphosphate hydrolases"/>
    <property type="match status" value="1"/>
</dbReference>
<keyword evidence="7" id="KW-0347">Helicase</keyword>
<evidence type="ECO:0000256" key="6">
    <source>
        <dbReference type="ARBA" id="ARBA00022801"/>
    </source>
</evidence>
<reference evidence="14" key="2">
    <citation type="submission" date="2025-09" db="UniProtKB">
        <authorList>
            <consortium name="Ensembl"/>
        </authorList>
    </citation>
    <scope>IDENTIFICATION</scope>
</reference>
<accession>A0A673ZYX5</accession>
<evidence type="ECO:0000259" key="12">
    <source>
        <dbReference type="Pfam" id="PF14444"/>
    </source>
</evidence>
<name>A0A673ZYX5_SALTR</name>
<sequence length="1009" mass="111872">RNWGEKSLIIFCVSAMEEIRNLRCGVVTLLCQDYGMIDDDVYFTTGEVLGGVPLRVGDAVNGLAVRDSAQGGWKALRVRHFDQDLTLTHSNQLRPLIGTVTSCDRDGGFINQTTFFPRQALCDGFEPMKGDWVQAQYFISPTQWSSQARSVSPLRYRRMDQVRVSSVFGSSGVVEDSVFFSLDNLLLPAGYRPSPGDMVSLVVVESSQSFYCWRALCMATSEHRSIPETEINSLLEDKGGLVVGDKTHFGVLLLGESRELVVWIQNLGRCAELLLLHFPSFTIGRRLEVTVGSKEESLLQPFAPYCPAAPLPLPQAAQVVTVMAAHPPQRLTKRHLPNFLSNYPVPQALRDCMEADRDVLVAQPCLGETLSAANMRLRFSSLLWLEELQAESELREFNISGALLRRGAIYLHLEVLGLAEGRPSLFIGDRVALKKPISGGVVMEYIGYVTEISDEDVSLRVNTEFQHGYLGEPLDVEFTLNRLSMRRCHLALDQNKHFEENVFFPKAVMLQASLWTGEWGPEEVKEGTLTTDGVKLSGVSVDMVSRATQTKPDSRLPSKPIPNPGQLFNQQLNPSQREAVKRILAGECRPTPYILFGPPGTGKTITLIESILQVYHRLPSSRVLVCTPSNSAADLVCIRLHESGYLNSASLARVNASCRQEEAIPEVLRQYSQAGEDIRHASFHRIVVSTCSSAGMFYQIGLRVGHFSHVFLDEAGQATEPEALIPLGLLSERDGQIVLAGDPRQLGPIVKSKLAQAFGLGVSLLERLMANPLYSRENGGYNPVLVTKLVYNYRSHEALLALPSRLFYNGELCVRAQRSVVDSLCHWSRLPTKGFPLIFHGVRGTEMREGNNPSWFNPGEAVQVMLYCCQLAKKLYNPVAASDIGIIAPYRKQSEKIRVLLHRVGLSDIKVGSVEEFQGQEFLVIILSTVRANESVQGNDLQSILGFLSNPKRFNVAITRPKALLIVVGNPHILVKDPCFNAFLQYCFENGAYLGCDPPTCLRTAHRCV</sequence>
<comment type="subcellular location">
    <subcellularLocation>
        <location evidence="1">Cytoplasm</location>
    </subcellularLocation>
</comment>
<dbReference type="Pfam" id="PF13086">
    <property type="entry name" value="AAA_11"/>
    <property type="match status" value="2"/>
</dbReference>
<dbReference type="CDD" id="cd18078">
    <property type="entry name" value="DEXXQc_Mov10L1"/>
    <property type="match status" value="1"/>
</dbReference>
<keyword evidence="5" id="KW-0547">Nucleotide-binding</keyword>
<evidence type="ECO:0000256" key="7">
    <source>
        <dbReference type="ARBA" id="ARBA00022806"/>
    </source>
</evidence>
<evidence type="ECO:0000313" key="14">
    <source>
        <dbReference type="Ensembl" id="ENSSTUP00000051970.1"/>
    </source>
</evidence>
<feature type="domain" description="DNA2/NAM7 helicase-like C-terminal" evidence="11">
    <location>
        <begin position="761"/>
        <end position="971"/>
    </location>
</feature>
<evidence type="ECO:0000259" key="11">
    <source>
        <dbReference type="Pfam" id="PF13087"/>
    </source>
</evidence>
<feature type="domain" description="DNA2/NAM7 helicase helicase" evidence="10">
    <location>
        <begin position="684"/>
        <end position="753"/>
    </location>
</feature>
<evidence type="ECO:0000259" key="13">
    <source>
        <dbReference type="Pfam" id="PF21634"/>
    </source>
</evidence>
<gene>
    <name evidence="14" type="primary">mov10l1</name>
</gene>
<evidence type="ECO:0000256" key="5">
    <source>
        <dbReference type="ARBA" id="ARBA00022741"/>
    </source>
</evidence>